<dbReference type="EMBL" id="CM042891">
    <property type="protein sequence ID" value="KAI4303880.1"/>
    <property type="molecule type" value="Genomic_DNA"/>
</dbReference>
<proteinExistence type="predicted"/>
<protein>
    <submittedName>
        <fullName evidence="1">Uncharacterized protein</fullName>
    </submittedName>
</protein>
<name>A0ACB9L245_9MYRT</name>
<accession>A0ACB9L245</accession>
<comment type="caution">
    <text evidence="1">The sequence shown here is derived from an EMBL/GenBank/DDBJ whole genome shotgun (WGS) entry which is preliminary data.</text>
</comment>
<sequence>MLSFVLPDKHSDLAGVILGSGNLDGYKKDATYFGVIIGHIANRIAGARFTLDGHMYNLSDDDGNNTLNGGTKGLLDVIWDVVSYKSASHVAFGYNSRDGEEGFPGNVAVYVTYMLIGNDKLGVKMITKAIDKPTLVIMVLHMYWNLRGYGSGNIHHNIRLFTSKINPAQLIPTGEIEDVEGMAYDSHLWHPVGGRLKEISTKDEAWSLMEQSCGFSFGAEVVLSARRMRYEKYDLKYYSLPRRPEDI</sequence>
<evidence type="ECO:0000313" key="1">
    <source>
        <dbReference type="EMBL" id="KAI4303880.1"/>
    </source>
</evidence>
<keyword evidence="2" id="KW-1185">Reference proteome</keyword>
<evidence type="ECO:0000313" key="2">
    <source>
        <dbReference type="Proteomes" id="UP001057402"/>
    </source>
</evidence>
<dbReference type="Proteomes" id="UP001057402">
    <property type="component" value="Chromosome 12"/>
</dbReference>
<organism evidence="1 2">
    <name type="scientific">Melastoma candidum</name>
    <dbReference type="NCBI Taxonomy" id="119954"/>
    <lineage>
        <taxon>Eukaryota</taxon>
        <taxon>Viridiplantae</taxon>
        <taxon>Streptophyta</taxon>
        <taxon>Embryophyta</taxon>
        <taxon>Tracheophyta</taxon>
        <taxon>Spermatophyta</taxon>
        <taxon>Magnoliopsida</taxon>
        <taxon>eudicotyledons</taxon>
        <taxon>Gunneridae</taxon>
        <taxon>Pentapetalae</taxon>
        <taxon>rosids</taxon>
        <taxon>malvids</taxon>
        <taxon>Myrtales</taxon>
        <taxon>Melastomataceae</taxon>
        <taxon>Melastomatoideae</taxon>
        <taxon>Melastomateae</taxon>
        <taxon>Melastoma</taxon>
    </lineage>
</organism>
<gene>
    <name evidence="1" type="ORF">MLD38_039465</name>
</gene>
<reference evidence="2" key="1">
    <citation type="journal article" date="2023" name="Front. Plant Sci.">
        <title>Chromosomal-level genome assembly of Melastoma candidum provides insights into trichome evolution.</title>
        <authorList>
            <person name="Zhong Y."/>
            <person name="Wu W."/>
            <person name="Sun C."/>
            <person name="Zou P."/>
            <person name="Liu Y."/>
            <person name="Dai S."/>
            <person name="Zhou R."/>
        </authorList>
    </citation>
    <scope>NUCLEOTIDE SEQUENCE [LARGE SCALE GENOMIC DNA]</scope>
</reference>